<dbReference type="SUPFAM" id="SSF55136">
    <property type="entry name" value="Probable bacterial effector-binding domain"/>
    <property type="match status" value="1"/>
</dbReference>
<name>A0A934J283_9BACL</name>
<gene>
    <name evidence="2" type="ORF">JFN88_09070</name>
</gene>
<keyword evidence="3" id="KW-1185">Reference proteome</keyword>
<dbReference type="InterPro" id="IPR025868">
    <property type="entry name" value="Zn_ribbon_dom_put"/>
</dbReference>
<dbReference type="SMART" id="SM00871">
    <property type="entry name" value="AraC_E_bind"/>
    <property type="match status" value="1"/>
</dbReference>
<sequence length="258" mass="28650">MAQCQSCGMPLSNEVRGVEKDGSRSELYCQYCYEDGHFIQPKQTLEGMIEVCTPYLIEQGMPEEQARTLLYQSLPSLKRWKDKRESAAGPAGPDRMAELGPIILAGIAARTSNAEETGASAKIPELWTKFREGGFFDSIGASASVPVVYGCYADYETDVNGVYTILIGTEQEQDQAIAGDLATLKLPASHYAIFQSRTGLLPDVVIETWQRIWQYAAEHELERTYTGDFERYDERCADPSRSQVDIYIAVKAPGNCFA</sequence>
<dbReference type="PANTHER" id="PTHR36444:SF2">
    <property type="entry name" value="TRANSCRIPTIONAL REGULATOR PROTEIN YOBU-RELATED"/>
    <property type="match status" value="1"/>
</dbReference>
<dbReference type="Pfam" id="PF14526">
    <property type="entry name" value="Cass2"/>
    <property type="match status" value="1"/>
</dbReference>
<dbReference type="InterPro" id="IPR011256">
    <property type="entry name" value="Reg_factor_effector_dom_sf"/>
</dbReference>
<comment type="caution">
    <text evidence="2">The sequence shown here is derived from an EMBL/GenBank/DDBJ whole genome shotgun (WGS) entry which is preliminary data.</text>
</comment>
<reference evidence="2" key="1">
    <citation type="submission" date="2020-12" db="EMBL/GenBank/DDBJ databases">
        <authorList>
            <person name="Huq M.A."/>
        </authorList>
    </citation>
    <scope>NUCLEOTIDE SEQUENCE</scope>
    <source>
        <strain evidence="2">MAHUQ-46</strain>
    </source>
</reference>
<dbReference type="InterPro" id="IPR029441">
    <property type="entry name" value="Cass2"/>
</dbReference>
<organism evidence="2 3">
    <name type="scientific">Paenibacillus roseus</name>
    <dbReference type="NCBI Taxonomy" id="2798579"/>
    <lineage>
        <taxon>Bacteria</taxon>
        <taxon>Bacillati</taxon>
        <taxon>Bacillota</taxon>
        <taxon>Bacilli</taxon>
        <taxon>Bacillales</taxon>
        <taxon>Paenibacillaceae</taxon>
        <taxon>Paenibacillus</taxon>
    </lineage>
</organism>
<dbReference type="Proteomes" id="UP000640274">
    <property type="component" value="Unassembled WGS sequence"/>
</dbReference>
<dbReference type="Pfam" id="PF12674">
    <property type="entry name" value="Zn_ribbon_2"/>
    <property type="match status" value="1"/>
</dbReference>
<dbReference type="InterPro" id="IPR010499">
    <property type="entry name" value="AraC_E-bd"/>
</dbReference>
<dbReference type="Gene3D" id="3.20.80.10">
    <property type="entry name" value="Regulatory factor, effector binding domain"/>
    <property type="match status" value="1"/>
</dbReference>
<accession>A0A934J283</accession>
<evidence type="ECO:0000313" key="3">
    <source>
        <dbReference type="Proteomes" id="UP000640274"/>
    </source>
</evidence>
<evidence type="ECO:0000313" key="2">
    <source>
        <dbReference type="EMBL" id="MBJ6361455.1"/>
    </source>
</evidence>
<dbReference type="InterPro" id="IPR053182">
    <property type="entry name" value="YobU-like_regulator"/>
</dbReference>
<dbReference type="EMBL" id="JAELUP010000027">
    <property type="protein sequence ID" value="MBJ6361455.1"/>
    <property type="molecule type" value="Genomic_DNA"/>
</dbReference>
<feature type="domain" description="AraC effector-binding" evidence="1">
    <location>
        <begin position="93"/>
        <end position="251"/>
    </location>
</feature>
<protein>
    <submittedName>
        <fullName evidence="2">Effector binding domain-containing protein</fullName>
    </submittedName>
</protein>
<proteinExistence type="predicted"/>
<evidence type="ECO:0000259" key="1">
    <source>
        <dbReference type="SMART" id="SM00871"/>
    </source>
</evidence>
<dbReference type="PANTHER" id="PTHR36444">
    <property type="entry name" value="TRANSCRIPTIONAL REGULATOR PROTEIN YOBU-RELATED"/>
    <property type="match status" value="1"/>
</dbReference>
<dbReference type="AlphaFoldDB" id="A0A934J283"/>